<reference evidence="3 4" key="1">
    <citation type="journal article" date="2014" name="Agronomy (Basel)">
        <title>A Draft Genome Sequence for Ensete ventricosum, the Drought-Tolerant Tree Against Hunger.</title>
        <authorList>
            <person name="Harrison J."/>
            <person name="Moore K.A."/>
            <person name="Paszkiewicz K."/>
            <person name="Jones T."/>
            <person name="Grant M."/>
            <person name="Ambacheew D."/>
            <person name="Muzemil S."/>
            <person name="Studholme D.J."/>
        </authorList>
    </citation>
    <scope>NUCLEOTIDE SEQUENCE [LARGE SCALE GENOMIC DNA]</scope>
</reference>
<evidence type="ECO:0000256" key="2">
    <source>
        <dbReference type="SAM" id="Phobius"/>
    </source>
</evidence>
<proteinExistence type="predicted"/>
<keyword evidence="2" id="KW-0812">Transmembrane</keyword>
<feature type="compositionally biased region" description="Basic residues" evidence="1">
    <location>
        <begin position="1"/>
        <end position="20"/>
    </location>
</feature>
<accession>A0A426X0M6</accession>
<feature type="region of interest" description="Disordered" evidence="1">
    <location>
        <begin position="55"/>
        <end position="99"/>
    </location>
</feature>
<comment type="caution">
    <text evidence="3">The sequence shown here is derived from an EMBL/GenBank/DDBJ whole genome shotgun (WGS) entry which is preliminary data.</text>
</comment>
<gene>
    <name evidence="3" type="ORF">B296_00041517</name>
</gene>
<evidence type="ECO:0000313" key="4">
    <source>
        <dbReference type="Proteomes" id="UP000287651"/>
    </source>
</evidence>
<dbReference type="Proteomes" id="UP000287651">
    <property type="component" value="Unassembled WGS sequence"/>
</dbReference>
<dbReference type="AlphaFoldDB" id="A0A426X0M6"/>
<feature type="region of interest" description="Disordered" evidence="1">
    <location>
        <begin position="259"/>
        <end position="281"/>
    </location>
</feature>
<organism evidence="3 4">
    <name type="scientific">Ensete ventricosum</name>
    <name type="common">Abyssinian banana</name>
    <name type="synonym">Musa ensete</name>
    <dbReference type="NCBI Taxonomy" id="4639"/>
    <lineage>
        <taxon>Eukaryota</taxon>
        <taxon>Viridiplantae</taxon>
        <taxon>Streptophyta</taxon>
        <taxon>Embryophyta</taxon>
        <taxon>Tracheophyta</taxon>
        <taxon>Spermatophyta</taxon>
        <taxon>Magnoliopsida</taxon>
        <taxon>Liliopsida</taxon>
        <taxon>Zingiberales</taxon>
        <taxon>Musaceae</taxon>
        <taxon>Ensete</taxon>
    </lineage>
</organism>
<evidence type="ECO:0000256" key="1">
    <source>
        <dbReference type="SAM" id="MobiDB-lite"/>
    </source>
</evidence>
<evidence type="ECO:0000313" key="3">
    <source>
        <dbReference type="EMBL" id="RRT33010.1"/>
    </source>
</evidence>
<name>A0A426X0M6_ENSVE</name>
<feature type="transmembrane region" description="Helical" evidence="2">
    <location>
        <begin position="114"/>
        <end position="134"/>
    </location>
</feature>
<dbReference type="EMBL" id="AMZH03030133">
    <property type="protein sequence ID" value="RRT33010.1"/>
    <property type="molecule type" value="Genomic_DNA"/>
</dbReference>
<feature type="region of interest" description="Disordered" evidence="1">
    <location>
        <begin position="1"/>
        <end position="25"/>
    </location>
</feature>
<sequence length="281" mass="30660">MEIGRLRRAHSSPLSGHRKSSPTGLGNPLFLRSEYFQHITARIFHRLINWTRHPGGSHRPPHVAAVKPQQERQPPVGWRSDGSNQPFSLPQPRPWSHGPHEHIRRSFAGPFGPFTFGLATLGAFIVSVVGPLYLITLLPLRLTMSSYLFTMPLVLVMRPAFADQECRPYLCQVDCTTTDVPHTCIRPTARVGSATSANQLSVGTMMWRSGQHLSYHSPPPGKTFSRCSIRMLEMMSCAQLLACGGVGLVPSGGSGTGWTERSFGNLNGVGADPTKRGGSGT</sequence>
<keyword evidence="2" id="KW-1133">Transmembrane helix</keyword>
<keyword evidence="2" id="KW-0472">Membrane</keyword>
<protein>
    <submittedName>
        <fullName evidence="3">Uncharacterized protein</fullName>
    </submittedName>
</protein>